<dbReference type="EMBL" id="BJWK01000002">
    <property type="protein sequence ID" value="GEM07151.1"/>
    <property type="molecule type" value="Genomic_DNA"/>
</dbReference>
<sequence length="344" mass="36325">MPTLTASWRKIASLDTLQRSSHSLAVAGPRAYIFGGELKPRTPVDADLSVLDIADGSLSTLSASTSSWPTPRVGASLTSHPATSALYLWGGRGGKDMGALTSDSGTIWKFDVSEGKWDEVNTEGERPEGRSYHTMCAVNDTLYLHAGCPSSGRLSTLHSLSLSSLTWSTLPSAPEPGRGGTVLTALPGGRFLARFGGFAGYELGGLDVFDVQAQEWTSVEAHVEGGTDEPPKRSVHAFVGLRQELDLREGNKFHNDVYALVATTPSTSSDLLPKFSWLALSPSPSGPTPSPRGWLASALSPSGQGLVVHGGLDQRNERLGDAWVLELEVEVGTGGEGTGARRTV</sequence>
<keyword evidence="1" id="KW-0677">Repeat</keyword>
<dbReference type="PANTHER" id="PTHR47435:SF4">
    <property type="entry name" value="KELCH REPEAT PROTEIN (AFU_ORTHOLOGUE AFUA_5G12780)"/>
    <property type="match status" value="1"/>
</dbReference>
<comment type="caution">
    <text evidence="3">The sequence shown here is derived from an EMBL/GenBank/DDBJ whole genome shotgun (WGS) entry which is preliminary data.</text>
</comment>
<evidence type="ECO:0000256" key="2">
    <source>
        <dbReference type="ARBA" id="ARBA00023004"/>
    </source>
</evidence>
<dbReference type="InterPro" id="IPR015915">
    <property type="entry name" value="Kelch-typ_b-propeller"/>
</dbReference>
<evidence type="ECO:0000256" key="1">
    <source>
        <dbReference type="ARBA" id="ARBA00022737"/>
    </source>
</evidence>
<dbReference type="SUPFAM" id="SSF50965">
    <property type="entry name" value="Galactose oxidase, central domain"/>
    <property type="match status" value="1"/>
</dbReference>
<keyword evidence="2" id="KW-0408">Iron</keyword>
<dbReference type="GO" id="GO:0019760">
    <property type="term" value="P:glucosinolate metabolic process"/>
    <property type="evidence" value="ECO:0007669"/>
    <property type="project" value="UniProtKB-ARBA"/>
</dbReference>
<evidence type="ECO:0000313" key="3">
    <source>
        <dbReference type="EMBL" id="GEM07151.1"/>
    </source>
</evidence>
<evidence type="ECO:0000313" key="4">
    <source>
        <dbReference type="Proteomes" id="UP000321518"/>
    </source>
</evidence>
<dbReference type="Pfam" id="PF24681">
    <property type="entry name" value="Kelch_KLHDC2_KLHL20_DRC7"/>
    <property type="match status" value="1"/>
</dbReference>
<dbReference type="OrthoDB" id="10250130at2759"/>
<dbReference type="PANTHER" id="PTHR47435">
    <property type="entry name" value="KELCH REPEAT PROTEIN (AFU_ORTHOLOGUE AFUA_5G12780)"/>
    <property type="match status" value="1"/>
</dbReference>
<dbReference type="InterPro" id="IPR011043">
    <property type="entry name" value="Gal_Oxase/kelch_b-propeller"/>
</dbReference>
<dbReference type="Proteomes" id="UP000321518">
    <property type="component" value="Unassembled WGS sequence"/>
</dbReference>
<protein>
    <submittedName>
        <fullName evidence="3">Kelch repeat containing protein</fullName>
    </submittedName>
</protein>
<name>A0A511K9X3_RHOTO</name>
<proteinExistence type="predicted"/>
<dbReference type="AlphaFoldDB" id="A0A511K9X3"/>
<reference evidence="3 4" key="1">
    <citation type="submission" date="2019-07" db="EMBL/GenBank/DDBJ databases">
        <title>Rhodotorula toruloides NBRC10032 genome sequencing.</title>
        <authorList>
            <person name="Shida Y."/>
            <person name="Takaku H."/>
            <person name="Ogasawara W."/>
            <person name="Mori K."/>
        </authorList>
    </citation>
    <scope>NUCLEOTIDE SEQUENCE [LARGE SCALE GENOMIC DNA]</scope>
    <source>
        <strain evidence="3 4">NBRC10032</strain>
    </source>
</reference>
<organism evidence="3 4">
    <name type="scientific">Rhodotorula toruloides</name>
    <name type="common">Yeast</name>
    <name type="synonym">Rhodosporidium toruloides</name>
    <dbReference type="NCBI Taxonomy" id="5286"/>
    <lineage>
        <taxon>Eukaryota</taxon>
        <taxon>Fungi</taxon>
        <taxon>Dikarya</taxon>
        <taxon>Basidiomycota</taxon>
        <taxon>Pucciniomycotina</taxon>
        <taxon>Microbotryomycetes</taxon>
        <taxon>Sporidiobolales</taxon>
        <taxon>Sporidiobolaceae</taxon>
        <taxon>Rhodotorula</taxon>
    </lineage>
</organism>
<gene>
    <name evidence="3" type="ORF">Rt10032_c02g1168</name>
</gene>
<dbReference type="Gene3D" id="2.120.10.80">
    <property type="entry name" value="Kelch-type beta propeller"/>
    <property type="match status" value="2"/>
</dbReference>
<accession>A0A511K9X3</accession>